<dbReference type="eggNOG" id="arCOG02272">
    <property type="taxonomic scope" value="Archaea"/>
</dbReference>
<dbReference type="PANTHER" id="PTHR34236:SF1">
    <property type="entry name" value="DIMETHYL SULFOXIDE REDUCTASE TRANSCRIPTIONAL ACTIVATOR"/>
    <property type="match status" value="1"/>
</dbReference>
<dbReference type="PANTHER" id="PTHR34236">
    <property type="entry name" value="DIMETHYL SULFOXIDE REDUCTASE TRANSCRIPTIONAL ACTIVATOR"/>
    <property type="match status" value="1"/>
</dbReference>
<dbReference type="SUPFAM" id="SSF46785">
    <property type="entry name" value="Winged helix' DNA-binding domain"/>
    <property type="match status" value="1"/>
</dbReference>
<dbReference type="RefSeq" id="WP_008414209.1">
    <property type="nucleotide sequence ID" value="NC_014298.1"/>
</dbReference>
<dbReference type="Proteomes" id="UP000000390">
    <property type="component" value="Plasmid 1"/>
</dbReference>
<dbReference type="AlphaFoldDB" id="D8JBW7"/>
<keyword evidence="7" id="KW-1185">Reference proteome</keyword>
<evidence type="ECO:0000256" key="1">
    <source>
        <dbReference type="ARBA" id="ARBA00023015"/>
    </source>
</evidence>
<dbReference type="Pfam" id="PF04967">
    <property type="entry name" value="HTH_10"/>
    <property type="match status" value="1"/>
</dbReference>
<dbReference type="GeneID" id="9421216"/>
<organism evidence="4 6">
    <name type="scientific">Halalkalicoccus jeotgali (strain DSM 18796 / CECT 7217 / JCM 14584 / KCTC 4019 / B3)</name>
    <dbReference type="NCBI Taxonomy" id="795797"/>
    <lineage>
        <taxon>Archaea</taxon>
        <taxon>Methanobacteriati</taxon>
        <taxon>Methanobacteriota</taxon>
        <taxon>Stenosarchaea group</taxon>
        <taxon>Halobacteria</taxon>
        <taxon>Halobacteriales</taxon>
        <taxon>Halococcaceae</taxon>
        <taxon>Halalkalicoccus</taxon>
    </lineage>
</organism>
<dbReference type="HOGENOM" id="CLU_2340049_0_0_2"/>
<keyword evidence="1" id="KW-0805">Transcription regulation</keyword>
<dbReference type="Proteomes" id="UP000011645">
    <property type="component" value="Unassembled WGS sequence"/>
</dbReference>
<gene>
    <name evidence="4" type="ordered locus">HacjB3_17111</name>
    <name evidence="5" type="ORF">C497_02437</name>
</gene>
<sequence>MLNLSNSERFPRAIYDLKGNDGSEHGLTESQYMSLIKAKEMGYYDVPRGISLSELADELGVSHQALSERLRRGHGRLIDRTLSPNDRIQVEIPSQGQ</sequence>
<protein>
    <submittedName>
        <fullName evidence="4">Bacterio-opsin activator HTH domain protein</fullName>
    </submittedName>
    <submittedName>
        <fullName evidence="5">Bacterio-opsin activator HTH domain-containing protein</fullName>
    </submittedName>
</protein>
<evidence type="ECO:0000313" key="5">
    <source>
        <dbReference type="EMBL" id="ELY40902.1"/>
    </source>
</evidence>
<dbReference type="OrthoDB" id="51502at2157"/>
<evidence type="ECO:0000313" key="6">
    <source>
        <dbReference type="Proteomes" id="UP000000390"/>
    </source>
</evidence>
<evidence type="ECO:0000256" key="2">
    <source>
        <dbReference type="ARBA" id="ARBA00023163"/>
    </source>
</evidence>
<keyword evidence="4" id="KW-0614">Plasmid</keyword>
<reference evidence="4 6" key="1">
    <citation type="journal article" date="2010" name="J. Bacteriol.">
        <title>Complete genome sequence of Halalkalicoccus jeotgali B3(T), an extremely halophilic archaeon.</title>
        <authorList>
            <person name="Roh S.W."/>
            <person name="Nam Y.D."/>
            <person name="Nam S.H."/>
            <person name="Choi S.H."/>
            <person name="Park H.S."/>
            <person name="Bae J.W."/>
        </authorList>
    </citation>
    <scope>NUCLEOTIDE SEQUENCE [LARGE SCALE GENOMIC DNA]</scope>
    <source>
        <strain evidence="4">B3</strain>
        <strain evidence="6">DSM 18796 / CECT 7217 / JCM 14584 / KCTC 4019 / B3</strain>
        <plasmid evidence="6">1</plasmid>
    </source>
</reference>
<dbReference type="PATRIC" id="fig|795797.18.peg.3353"/>
<name>D8JBW7_HALJB</name>
<geneLocation type="plasmid" evidence="4 6">
    <name>1</name>
</geneLocation>
<evidence type="ECO:0000313" key="4">
    <source>
        <dbReference type="EMBL" id="ADJ16770.1"/>
    </source>
</evidence>
<dbReference type="KEGG" id="hje:HacjB3_17111"/>
<dbReference type="EMBL" id="AOHV01000008">
    <property type="protein sequence ID" value="ELY40902.1"/>
    <property type="molecule type" value="Genomic_DNA"/>
</dbReference>
<dbReference type="InterPro" id="IPR007050">
    <property type="entry name" value="HTH_bacterioopsin"/>
</dbReference>
<reference evidence="5 7" key="2">
    <citation type="journal article" date="2014" name="PLoS Genet.">
        <title>Phylogenetically driven sequencing of extremely halophilic archaea reveals strategies for static and dynamic osmo-response.</title>
        <authorList>
            <person name="Becker E.A."/>
            <person name="Seitzer P.M."/>
            <person name="Tritt A."/>
            <person name="Larsen D."/>
            <person name="Krusor M."/>
            <person name="Yao A.I."/>
            <person name="Wu D."/>
            <person name="Madern D."/>
            <person name="Eisen J.A."/>
            <person name="Darling A.E."/>
            <person name="Facciotti M.T."/>
        </authorList>
    </citation>
    <scope>NUCLEOTIDE SEQUENCE [LARGE SCALE GENOMIC DNA]</scope>
    <source>
        <strain evidence="5">B3</strain>
        <strain evidence="7">DSM 18796 / CECT 7217 / JCM 14584 / KCTC 4019 / B3</strain>
    </source>
</reference>
<keyword evidence="2" id="KW-0804">Transcription</keyword>
<dbReference type="InterPro" id="IPR036390">
    <property type="entry name" value="WH_DNA-bd_sf"/>
</dbReference>
<accession>D8JBW7</accession>
<feature type="domain" description="HTH bat-type" evidence="3">
    <location>
        <begin position="27"/>
        <end position="78"/>
    </location>
</feature>
<evidence type="ECO:0000259" key="3">
    <source>
        <dbReference type="Pfam" id="PF04967"/>
    </source>
</evidence>
<dbReference type="InterPro" id="IPR036388">
    <property type="entry name" value="WH-like_DNA-bd_sf"/>
</dbReference>
<evidence type="ECO:0000313" key="7">
    <source>
        <dbReference type="Proteomes" id="UP000011645"/>
    </source>
</evidence>
<dbReference type="EMBL" id="CP002063">
    <property type="protein sequence ID" value="ADJ16770.1"/>
    <property type="molecule type" value="Genomic_DNA"/>
</dbReference>
<dbReference type="Gene3D" id="1.10.10.10">
    <property type="entry name" value="Winged helix-like DNA-binding domain superfamily/Winged helix DNA-binding domain"/>
    <property type="match status" value="1"/>
</dbReference>
<proteinExistence type="predicted"/>